<feature type="region of interest" description="Disordered" evidence="2">
    <location>
        <begin position="217"/>
        <end position="249"/>
    </location>
</feature>
<dbReference type="InterPro" id="IPR000253">
    <property type="entry name" value="FHA_dom"/>
</dbReference>
<feature type="coiled-coil region" evidence="1">
    <location>
        <begin position="744"/>
        <end position="809"/>
    </location>
</feature>
<feature type="non-terminal residue" evidence="4">
    <location>
        <position position="918"/>
    </location>
</feature>
<dbReference type="Gene3D" id="2.60.200.20">
    <property type="match status" value="1"/>
</dbReference>
<accession>A0A8S9ZZ50</accession>
<dbReference type="Proteomes" id="UP000605970">
    <property type="component" value="Unassembled WGS sequence"/>
</dbReference>
<proteinExistence type="predicted"/>
<reference evidence="4" key="1">
    <citation type="journal article" date="2020" name="Ecol. Evol.">
        <title>Genome structure and content of the rice root-knot nematode (Meloidogyne graminicola).</title>
        <authorList>
            <person name="Phan N.T."/>
            <person name="Danchin E.G.J."/>
            <person name="Klopp C."/>
            <person name="Perfus-Barbeoch L."/>
            <person name="Kozlowski D.K."/>
            <person name="Koutsovoulos G.D."/>
            <person name="Lopez-Roques C."/>
            <person name="Bouchez O."/>
            <person name="Zahm M."/>
            <person name="Besnard G."/>
            <person name="Bellafiore S."/>
        </authorList>
    </citation>
    <scope>NUCLEOTIDE SEQUENCE</scope>
    <source>
        <strain evidence="4">VN-18</strain>
    </source>
</reference>
<evidence type="ECO:0000313" key="4">
    <source>
        <dbReference type="EMBL" id="KAF7638971.1"/>
    </source>
</evidence>
<feature type="compositionally biased region" description="Basic and acidic residues" evidence="2">
    <location>
        <begin position="226"/>
        <end position="249"/>
    </location>
</feature>
<dbReference type="AlphaFoldDB" id="A0A8S9ZZ50"/>
<dbReference type="InterPro" id="IPR008984">
    <property type="entry name" value="SMAD_FHA_dom_sf"/>
</dbReference>
<evidence type="ECO:0000313" key="5">
    <source>
        <dbReference type="Proteomes" id="UP000605970"/>
    </source>
</evidence>
<feature type="coiled-coil region" evidence="1">
    <location>
        <begin position="484"/>
        <end position="511"/>
    </location>
</feature>
<evidence type="ECO:0000256" key="2">
    <source>
        <dbReference type="SAM" id="MobiDB-lite"/>
    </source>
</evidence>
<keyword evidence="5" id="KW-1185">Reference proteome</keyword>
<gene>
    <name evidence="4" type="ORF">Mgra_00001497</name>
</gene>
<keyword evidence="1" id="KW-0175">Coiled coil</keyword>
<dbReference type="Pfam" id="PF00498">
    <property type="entry name" value="FHA"/>
    <property type="match status" value="1"/>
</dbReference>
<dbReference type="OrthoDB" id="5876569at2759"/>
<name>A0A8S9ZZ50_9BILA</name>
<dbReference type="SUPFAM" id="SSF49879">
    <property type="entry name" value="SMAD/FHA domain"/>
    <property type="match status" value="1"/>
</dbReference>
<dbReference type="EMBL" id="JABEBT010000008">
    <property type="protein sequence ID" value="KAF7638971.1"/>
    <property type="molecule type" value="Genomic_DNA"/>
</dbReference>
<evidence type="ECO:0000256" key="1">
    <source>
        <dbReference type="SAM" id="Coils"/>
    </source>
</evidence>
<comment type="caution">
    <text evidence="4">The sequence shown here is derived from an EMBL/GenBank/DDBJ whole genome shotgun (WGS) entry which is preliminary data.</text>
</comment>
<feature type="region of interest" description="Disordered" evidence="2">
    <location>
        <begin position="602"/>
        <end position="635"/>
    </location>
</feature>
<protein>
    <submittedName>
        <fullName evidence="4">FHA domain-containing protein</fullName>
    </submittedName>
</protein>
<dbReference type="CDD" id="cd00060">
    <property type="entry name" value="FHA"/>
    <property type="match status" value="1"/>
</dbReference>
<feature type="region of interest" description="Disordered" evidence="2">
    <location>
        <begin position="654"/>
        <end position="687"/>
    </location>
</feature>
<sequence length="918" mass="107341">LFFLLLLNKWTYVYIYIFLLLIQENSKKYGNILLMQQTLIGSNPECDIVIKCPGVRSKHALIEYSQKTSSYWLKQLMPSFEEKQKEINKTKNLNIFGEQKESIEEILNDGSLIELRHLDKLLFGNGPNSVEFIFKIPSKINKEKIGKSDNKQKLKRSNSCCSSVRKKTLKELNEFSLPIVGNKIKPKPYIDKFIRPINNNNKLCQLKQQQNKQNELINNNNQLKSSNKDENENDLNKNKKIKEETKHNQEINSENNITNKLLNIENSFQEALAKAYEENEHLRSELLIKKKGNKKIISSLNEIVYETFFQICNEEMDILNKRILNMTVRDYSDIFAEINKILHEPFSFRLMEINSKCSVIFETLKLEPLEKEELYIQLDYFLKKKIYPISKAIDSFLGTLKESAIIAKESTRACIVFSQWSREFGDQLQLNPDWNLMIYKVRDLQNRFKEQGLPKHWLPPSLIPILEILIFERKNWIDERQKRENQMVEAFNETNEKIKKLEKELNNKNQLIGIPKIEVNQTETKRANSIQFIRLPISNESPTIIENNNEDSQKQITIREEKESMHSSKKPLSPRTPQSPKTPRSALSSYASFKLISYASEDYESSKQHSPLQEAHIDSPNTPPPSNRVSSVLDSRPIHSIELRELVEAVKITKESKEDNEEDETPWGDKLPESLEEKEEKKSENENEGNILIKENINKGENYQQILISVEQEDPIKEIIQIPRECTNNINENCSINKYVNLNKEEFKNDQEKEENNFKLNENNNLNELINNSEENKDYILENLFPKILNNAENIREENNEIIDQEEFEQIEKIILQTKNKNVTQEKSNKTKYSVLLSSKVPSCKTFEFWGLAHSLANILNMELPSRETVNYQNYSSLSRPQSAGEFDARQKAVDSIQERLKSMMNELERIQNENKDI</sequence>
<organism evidence="4 5">
    <name type="scientific">Meloidogyne graminicola</name>
    <dbReference type="NCBI Taxonomy" id="189291"/>
    <lineage>
        <taxon>Eukaryota</taxon>
        <taxon>Metazoa</taxon>
        <taxon>Ecdysozoa</taxon>
        <taxon>Nematoda</taxon>
        <taxon>Chromadorea</taxon>
        <taxon>Rhabditida</taxon>
        <taxon>Tylenchina</taxon>
        <taxon>Tylenchomorpha</taxon>
        <taxon>Tylenchoidea</taxon>
        <taxon>Meloidogynidae</taxon>
        <taxon>Meloidogyninae</taxon>
        <taxon>Meloidogyne</taxon>
    </lineage>
</organism>
<feature type="compositionally biased region" description="Polar residues" evidence="2">
    <location>
        <begin position="575"/>
        <end position="586"/>
    </location>
</feature>
<feature type="domain" description="FHA" evidence="3">
    <location>
        <begin position="38"/>
        <end position="76"/>
    </location>
</feature>
<feature type="compositionally biased region" description="Basic and acidic residues" evidence="2">
    <location>
        <begin position="670"/>
        <end position="685"/>
    </location>
</feature>
<evidence type="ECO:0000259" key="3">
    <source>
        <dbReference type="Pfam" id="PF00498"/>
    </source>
</evidence>
<feature type="region of interest" description="Disordered" evidence="2">
    <location>
        <begin position="559"/>
        <end position="586"/>
    </location>
</feature>